<dbReference type="EMBL" id="JACHNB010000001">
    <property type="protein sequence ID" value="MBB4743475.1"/>
    <property type="molecule type" value="Genomic_DNA"/>
</dbReference>
<name>A0A7W7MB44_9ACTN</name>
<keyword evidence="2" id="KW-1185">Reference proteome</keyword>
<dbReference type="AlphaFoldDB" id="A0A7W7MB44"/>
<sequence>MSDAELPKTLRFQGFANLVVRGLLRTPLIANAVGARLVVLYVVGRKSGKHYEVPVAYTRHDGQLLIGTPFGWARNLRTGEPVEVRYKGRRRVAAVEVRTAESEVVADYALIARDNAQFARFNNIGLDARGTPDPAALHRAWAAGARVIRLTL</sequence>
<dbReference type="RefSeq" id="WP_185043748.1">
    <property type="nucleotide sequence ID" value="NZ_BAABFG010000005.1"/>
</dbReference>
<organism evidence="1 2">
    <name type="scientific">Actinoplanes octamycinicus</name>
    <dbReference type="NCBI Taxonomy" id="135948"/>
    <lineage>
        <taxon>Bacteria</taxon>
        <taxon>Bacillati</taxon>
        <taxon>Actinomycetota</taxon>
        <taxon>Actinomycetes</taxon>
        <taxon>Micromonosporales</taxon>
        <taxon>Micromonosporaceae</taxon>
        <taxon>Actinoplanes</taxon>
    </lineage>
</organism>
<accession>A0A7W7MB44</accession>
<reference evidence="1 2" key="1">
    <citation type="submission" date="2020-08" db="EMBL/GenBank/DDBJ databases">
        <title>Sequencing the genomes of 1000 actinobacteria strains.</title>
        <authorList>
            <person name="Klenk H.-P."/>
        </authorList>
    </citation>
    <scope>NUCLEOTIDE SEQUENCE [LARGE SCALE GENOMIC DNA]</scope>
    <source>
        <strain evidence="1 2">DSM 45809</strain>
    </source>
</reference>
<gene>
    <name evidence="1" type="ORF">BJY16_006934</name>
</gene>
<dbReference type="Gene3D" id="2.30.110.10">
    <property type="entry name" value="Electron Transport, Fmn-binding Protein, Chain A"/>
    <property type="match status" value="1"/>
</dbReference>
<proteinExistence type="predicted"/>
<dbReference type="Proteomes" id="UP000546162">
    <property type="component" value="Unassembled WGS sequence"/>
</dbReference>
<evidence type="ECO:0000313" key="2">
    <source>
        <dbReference type="Proteomes" id="UP000546162"/>
    </source>
</evidence>
<dbReference type="Pfam" id="PF04075">
    <property type="entry name" value="F420H2_quin_red"/>
    <property type="match status" value="1"/>
</dbReference>
<evidence type="ECO:0000313" key="1">
    <source>
        <dbReference type="EMBL" id="MBB4743475.1"/>
    </source>
</evidence>
<comment type="caution">
    <text evidence="1">The sequence shown here is derived from an EMBL/GenBank/DDBJ whole genome shotgun (WGS) entry which is preliminary data.</text>
</comment>
<protein>
    <submittedName>
        <fullName evidence="1">Deazaflavin-dependent oxidoreductase (Nitroreductase family)</fullName>
    </submittedName>
</protein>
<dbReference type="InterPro" id="IPR012349">
    <property type="entry name" value="Split_barrel_FMN-bd"/>
</dbReference>
<dbReference type="InterPro" id="IPR004378">
    <property type="entry name" value="F420H2_quin_Rdtase"/>
</dbReference>
<dbReference type="GO" id="GO:0016491">
    <property type="term" value="F:oxidoreductase activity"/>
    <property type="evidence" value="ECO:0007669"/>
    <property type="project" value="InterPro"/>
</dbReference>